<evidence type="ECO:0000256" key="3">
    <source>
        <dbReference type="ARBA" id="ARBA00048267"/>
    </source>
</evidence>
<evidence type="ECO:0000256" key="2">
    <source>
        <dbReference type="ARBA" id="ARBA00039140"/>
    </source>
</evidence>
<sequence>MRGPDAAYEIVAIGSSAGGVKALIEILGALPADFPVPVVAVQHLDPRRHTILAELLGRRSYLRVKLAEAGDAVERGVVHLAPPDRHLTLASDGRLRLSSGEQVNFVRPSVDLLFESVAAVYGPGTLACVLTGTGSDGAAGAVAVKERGGTVVIEDPETAEFKGMPAAVAKAMTVDLTFSLEEMAGALIGLVKGTRSP</sequence>
<dbReference type="Proteomes" id="UP000014137">
    <property type="component" value="Unassembled WGS sequence"/>
</dbReference>
<dbReference type="Proteomes" id="UP000188551">
    <property type="component" value="Unassembled WGS sequence"/>
</dbReference>
<keyword evidence="4" id="KW-0145">Chemotaxis</keyword>
<dbReference type="EMBL" id="MUXN01000017">
    <property type="protein sequence ID" value="OOC04243.1"/>
    <property type="molecule type" value="Genomic_DNA"/>
</dbReference>
<dbReference type="PANTHER" id="PTHR42872:SF6">
    <property type="entry name" value="PROTEIN-GLUTAMATE METHYLESTERASE_PROTEIN-GLUTAMINE GLUTAMINASE"/>
    <property type="match status" value="1"/>
</dbReference>
<keyword evidence="9" id="KW-1185">Reference proteome</keyword>
<dbReference type="GO" id="GO:0006935">
    <property type="term" value="P:chemotaxis"/>
    <property type="evidence" value="ECO:0007669"/>
    <property type="project" value="UniProtKB-UniRule"/>
</dbReference>
<dbReference type="CDD" id="cd16433">
    <property type="entry name" value="CheB"/>
    <property type="match status" value="1"/>
</dbReference>
<name>M2PEU5_9PSEU</name>
<dbReference type="Pfam" id="PF01339">
    <property type="entry name" value="CheB_methylest"/>
    <property type="match status" value="1"/>
</dbReference>
<feature type="domain" description="CheB-type methylesterase" evidence="5">
    <location>
        <begin position="4"/>
        <end position="194"/>
    </location>
</feature>
<dbReference type="InterPro" id="IPR035909">
    <property type="entry name" value="CheB_C"/>
</dbReference>
<evidence type="ECO:0000259" key="5">
    <source>
        <dbReference type="PROSITE" id="PS50122"/>
    </source>
</evidence>
<dbReference type="GO" id="GO:0008984">
    <property type="term" value="F:protein-glutamate methylesterase activity"/>
    <property type="evidence" value="ECO:0007669"/>
    <property type="project" value="UniProtKB-EC"/>
</dbReference>
<comment type="caution">
    <text evidence="6">The sequence shown here is derived from an EMBL/GenBank/DDBJ whole genome shotgun (WGS) entry which is preliminary data.</text>
</comment>
<evidence type="ECO:0000313" key="7">
    <source>
        <dbReference type="EMBL" id="OOC04243.1"/>
    </source>
</evidence>
<dbReference type="PROSITE" id="PS50122">
    <property type="entry name" value="CHEB"/>
    <property type="match status" value="1"/>
</dbReference>
<evidence type="ECO:0000313" key="9">
    <source>
        <dbReference type="Proteomes" id="UP000188551"/>
    </source>
</evidence>
<organism evidence="6 8">
    <name type="scientific">Amycolatopsis azurea DSM 43854</name>
    <dbReference type="NCBI Taxonomy" id="1238180"/>
    <lineage>
        <taxon>Bacteria</taxon>
        <taxon>Bacillati</taxon>
        <taxon>Actinomycetota</taxon>
        <taxon>Actinomycetes</taxon>
        <taxon>Pseudonocardiales</taxon>
        <taxon>Pseudonocardiaceae</taxon>
        <taxon>Amycolatopsis</taxon>
    </lineage>
</organism>
<dbReference type="GO" id="GO:0000156">
    <property type="term" value="F:phosphorelay response regulator activity"/>
    <property type="evidence" value="ECO:0007669"/>
    <property type="project" value="InterPro"/>
</dbReference>
<dbReference type="PANTHER" id="PTHR42872">
    <property type="entry name" value="PROTEIN-GLUTAMATE METHYLESTERASE/PROTEIN-GLUTAMINE GLUTAMINASE"/>
    <property type="match status" value="1"/>
</dbReference>
<keyword evidence="1 4" id="KW-0378">Hydrolase</keyword>
<evidence type="ECO:0000313" key="8">
    <source>
        <dbReference type="Proteomes" id="UP000014137"/>
    </source>
</evidence>
<dbReference type="EMBL" id="ANMG01000085">
    <property type="protein sequence ID" value="EMD22873.1"/>
    <property type="molecule type" value="Genomic_DNA"/>
</dbReference>
<accession>M2PEU5</accession>
<evidence type="ECO:0000256" key="4">
    <source>
        <dbReference type="PROSITE-ProRule" id="PRU00050"/>
    </source>
</evidence>
<dbReference type="GO" id="GO:0005737">
    <property type="term" value="C:cytoplasm"/>
    <property type="evidence" value="ECO:0007669"/>
    <property type="project" value="InterPro"/>
</dbReference>
<dbReference type="RefSeq" id="WP_005166292.1">
    <property type="nucleotide sequence ID" value="NZ_ANMG01000085.1"/>
</dbReference>
<protein>
    <recommendedName>
        <fullName evidence="2">protein-glutamate methylesterase</fullName>
        <ecNumber evidence="2">3.1.1.61</ecNumber>
    </recommendedName>
</protein>
<evidence type="ECO:0000313" key="6">
    <source>
        <dbReference type="EMBL" id="EMD22873.1"/>
    </source>
</evidence>
<comment type="catalytic activity">
    <reaction evidence="3">
        <text>[protein]-L-glutamate 5-O-methyl ester + H2O = L-glutamyl-[protein] + methanol + H(+)</text>
        <dbReference type="Rhea" id="RHEA:23236"/>
        <dbReference type="Rhea" id="RHEA-COMP:10208"/>
        <dbReference type="Rhea" id="RHEA-COMP:10311"/>
        <dbReference type="ChEBI" id="CHEBI:15377"/>
        <dbReference type="ChEBI" id="CHEBI:15378"/>
        <dbReference type="ChEBI" id="CHEBI:17790"/>
        <dbReference type="ChEBI" id="CHEBI:29973"/>
        <dbReference type="ChEBI" id="CHEBI:82795"/>
        <dbReference type="EC" id="3.1.1.61"/>
    </reaction>
</comment>
<dbReference type="Gene3D" id="3.40.50.180">
    <property type="entry name" value="Methylesterase CheB, C-terminal domain"/>
    <property type="match status" value="1"/>
</dbReference>
<dbReference type="OrthoDB" id="9791760at2"/>
<dbReference type="AlphaFoldDB" id="M2PEU5"/>
<feature type="active site" evidence="4">
    <location>
        <position position="136"/>
    </location>
</feature>
<dbReference type="SUPFAM" id="SSF52738">
    <property type="entry name" value="Methylesterase CheB, C-terminal domain"/>
    <property type="match status" value="1"/>
</dbReference>
<feature type="active site" evidence="4">
    <location>
        <position position="16"/>
    </location>
</feature>
<reference evidence="6 8" key="1">
    <citation type="submission" date="2012-10" db="EMBL/GenBank/DDBJ databases">
        <title>Genome assembly of Amycolatopsis azurea DSM 43854.</title>
        <authorList>
            <person name="Khatri I."/>
            <person name="Kaur I."/>
            <person name="Subramanian S."/>
            <person name="Mayilraj S."/>
        </authorList>
    </citation>
    <scope>NUCLEOTIDE SEQUENCE [LARGE SCALE GENOMIC DNA]</scope>
    <source>
        <strain evidence="6 8">DSM 43854</strain>
    </source>
</reference>
<gene>
    <name evidence="7" type="ORF">B0293_23580</name>
    <name evidence="6" type="ORF">C791_7873</name>
</gene>
<reference evidence="7 9" key="2">
    <citation type="submission" date="2017-02" db="EMBL/GenBank/DDBJ databases">
        <title>Amycolatopsis azurea DSM 43854 draft genome.</title>
        <authorList>
            <person name="Mayilraj S."/>
        </authorList>
    </citation>
    <scope>NUCLEOTIDE SEQUENCE [LARGE SCALE GENOMIC DNA]</scope>
    <source>
        <strain evidence="7 9">DSM 43854</strain>
    </source>
</reference>
<evidence type="ECO:0000256" key="1">
    <source>
        <dbReference type="ARBA" id="ARBA00022801"/>
    </source>
</evidence>
<dbReference type="PATRIC" id="fig|1238180.3.peg.7346"/>
<feature type="active site" evidence="4">
    <location>
        <position position="43"/>
    </location>
</feature>
<proteinExistence type="predicted"/>
<dbReference type="InterPro" id="IPR000673">
    <property type="entry name" value="Sig_transdc_resp-reg_Me-estase"/>
</dbReference>
<dbReference type="EC" id="3.1.1.61" evidence="2"/>